<proteinExistence type="predicted"/>
<accession>A0ABQ1DRR1</accession>
<gene>
    <name evidence="1" type="ORF">PSCICP_36770</name>
</gene>
<dbReference type="EMBL" id="BLWA01000011">
    <property type="protein sequence ID" value="GFM93705.1"/>
    <property type="molecule type" value="Genomic_DNA"/>
</dbReference>
<keyword evidence="2" id="KW-1185">Reference proteome</keyword>
<organism evidence="1 2">
    <name type="scientific">Pseudomonas cichorii</name>
    <dbReference type="NCBI Taxonomy" id="36746"/>
    <lineage>
        <taxon>Bacteria</taxon>
        <taxon>Pseudomonadati</taxon>
        <taxon>Pseudomonadota</taxon>
        <taxon>Gammaproteobacteria</taxon>
        <taxon>Pseudomonadales</taxon>
        <taxon>Pseudomonadaceae</taxon>
        <taxon>Pseudomonas</taxon>
    </lineage>
</organism>
<comment type="caution">
    <text evidence="1">The sequence shown here is derived from an EMBL/GenBank/DDBJ whole genome shotgun (WGS) entry which is preliminary data.</text>
</comment>
<name>A0ABQ1DRR1_PSECI</name>
<reference evidence="1 2" key="1">
    <citation type="submission" date="2020-05" db="EMBL/GenBank/DDBJ databases">
        <title>Genetic diversity of Pseudomonas cichorii.</title>
        <authorList>
            <person name="Tani S."/>
            <person name="Yagi H."/>
            <person name="Hashimoto S."/>
            <person name="Iiyama K."/>
            <person name="Furuya N."/>
        </authorList>
    </citation>
    <scope>NUCLEOTIDE SEQUENCE [LARGE SCALE GENOMIC DNA]</scope>
    <source>
        <strain evidence="1 2">LMG 2162</strain>
    </source>
</reference>
<evidence type="ECO:0000313" key="1">
    <source>
        <dbReference type="EMBL" id="GFM93705.1"/>
    </source>
</evidence>
<dbReference type="Proteomes" id="UP000614982">
    <property type="component" value="Unassembled WGS sequence"/>
</dbReference>
<sequence length="68" mass="7533">MAAQQLASRFKTSDARHLDIHQHDVRLEFPGFLQGLLARVSLTDNLQAIYVGKHAGDACADKIMVIDN</sequence>
<evidence type="ECO:0000313" key="2">
    <source>
        <dbReference type="Proteomes" id="UP000614982"/>
    </source>
</evidence>
<protein>
    <submittedName>
        <fullName evidence="1">Uncharacterized protein</fullName>
    </submittedName>
</protein>